<keyword evidence="2" id="KW-1185">Reference proteome</keyword>
<dbReference type="EMBL" id="QTSX02005073">
    <property type="protein sequence ID" value="KAJ9061376.1"/>
    <property type="molecule type" value="Genomic_DNA"/>
</dbReference>
<reference evidence="1" key="1">
    <citation type="submission" date="2022-04" db="EMBL/GenBank/DDBJ databases">
        <title>Genome of the entomopathogenic fungus Entomophthora muscae.</title>
        <authorList>
            <person name="Elya C."/>
            <person name="Lovett B.R."/>
            <person name="Lee E."/>
            <person name="Macias A.M."/>
            <person name="Hajek A.E."/>
            <person name="De Bivort B.L."/>
            <person name="Kasson M.T."/>
            <person name="De Fine Licht H.H."/>
            <person name="Stajich J.E."/>
        </authorList>
    </citation>
    <scope>NUCLEOTIDE SEQUENCE</scope>
    <source>
        <strain evidence="1">Berkeley</strain>
    </source>
</reference>
<name>A0ACC2SGJ8_9FUNG</name>
<dbReference type="Proteomes" id="UP001165960">
    <property type="component" value="Unassembled WGS sequence"/>
</dbReference>
<gene>
    <name evidence="1" type="ORF">DSO57_1021309</name>
</gene>
<evidence type="ECO:0000313" key="2">
    <source>
        <dbReference type="Proteomes" id="UP001165960"/>
    </source>
</evidence>
<proteinExistence type="predicted"/>
<comment type="caution">
    <text evidence="1">The sequence shown here is derived from an EMBL/GenBank/DDBJ whole genome shotgun (WGS) entry which is preliminary data.</text>
</comment>
<evidence type="ECO:0000313" key="1">
    <source>
        <dbReference type="EMBL" id="KAJ9061376.1"/>
    </source>
</evidence>
<protein>
    <submittedName>
        <fullName evidence="1">Uncharacterized protein</fullName>
    </submittedName>
</protein>
<organism evidence="1 2">
    <name type="scientific">Entomophthora muscae</name>
    <dbReference type="NCBI Taxonomy" id="34485"/>
    <lineage>
        <taxon>Eukaryota</taxon>
        <taxon>Fungi</taxon>
        <taxon>Fungi incertae sedis</taxon>
        <taxon>Zoopagomycota</taxon>
        <taxon>Entomophthoromycotina</taxon>
        <taxon>Entomophthoromycetes</taxon>
        <taxon>Entomophthorales</taxon>
        <taxon>Entomophthoraceae</taxon>
        <taxon>Entomophthora</taxon>
    </lineage>
</organism>
<accession>A0ACC2SGJ8</accession>
<sequence>MTTRGMEFIGGEFKRLFKYWYQPNDGLHSADVKVYGGYACLIIGKVLEEFAAMLSKYKPSSKKLPHLENDNPIQSAPDFDQGNLIVTEELENHSYLIVYDNYFEAKGSITFLHFSS</sequence>